<keyword evidence="4" id="KW-1185">Reference proteome</keyword>
<dbReference type="Proteomes" id="UP000604046">
    <property type="component" value="Unassembled WGS sequence"/>
</dbReference>
<organism evidence="3 4">
    <name type="scientific">Symbiodinium natans</name>
    <dbReference type="NCBI Taxonomy" id="878477"/>
    <lineage>
        <taxon>Eukaryota</taxon>
        <taxon>Sar</taxon>
        <taxon>Alveolata</taxon>
        <taxon>Dinophyceae</taxon>
        <taxon>Suessiales</taxon>
        <taxon>Symbiodiniaceae</taxon>
        <taxon>Symbiodinium</taxon>
    </lineage>
</organism>
<comment type="caution">
    <text evidence="3">The sequence shown here is derived from an EMBL/GenBank/DDBJ whole genome shotgun (WGS) entry which is preliminary data.</text>
</comment>
<dbReference type="EMBL" id="CAJNDS010000269">
    <property type="protein sequence ID" value="CAE7036240.1"/>
    <property type="molecule type" value="Genomic_DNA"/>
</dbReference>
<proteinExistence type="predicted"/>
<dbReference type="OrthoDB" id="432958at2759"/>
<dbReference type="AlphaFoldDB" id="A0A812IHZ4"/>
<evidence type="ECO:0000313" key="3">
    <source>
        <dbReference type="EMBL" id="CAE7036240.1"/>
    </source>
</evidence>
<accession>A0A812IHZ4</accession>
<sequence length="700" mass="75863">MDGLNRLRLSAVDAEHFRTAAGNSEVPEKDLMDMLTSLNEIVVSTDKEHKAFEKLSSARETACLSTKKSLQQSISEGSQSIKTAQVELSKAMSEVESIQGGVSELKSQVKTVEDEIAALQKQLATLRTERQAAIARDSGYTREVKAILSKAKQRIDQVWTRSGAHKVDDVAELLQGEVKDSSRSADEAWDPSALAEIHSSLTDEDAAGGTPDKTARTEAAEGSSKALAKDAADVNKAAQIAREAFELEELRLMDLLQAKRKLLGPLQEGLADRQPELADQLKKISEANRTVAMSKKGVQRDTAVLEKSDVRCDLLAKAKKFEADKRPEVREQVVMAVSFLKSIAKASDFTLTPGAEGPKTSPVNFLQLDSISRDGGEDLSEAVRNALHNIEALSESHRGLSEDLQASDDTVPAAPESNLVQVGAGTESGQAARETADSLKGVKEMISNLIASLREEQSQDKDKGKFCEEQEKKAREGFKKLSAATEDAEQAKRWAENAVLDLQAQARFLEADVSRLKQAVTSGKADLDAEVARIKEEAQNHAASKEVIVKSRAVLKTHCQLSGTEKSSGNCGEADAALNLANLGLEKLDKFLATYILDFTKVSEEQKADAEQTLKLQGESLFQANADLNRRKDELAELASDVVTAQENMRLAGKADDALSTTCGPKATSMEDAIARRKEEIEQLKNAVKVLDGEADGHQD</sequence>
<name>A0A812IHZ4_9DINO</name>
<feature type="region of interest" description="Disordered" evidence="2">
    <location>
        <begin position="200"/>
        <end position="226"/>
    </location>
</feature>
<protein>
    <submittedName>
        <fullName evidence="3">SNF1 protein</fullName>
    </submittedName>
</protein>
<reference evidence="3" key="1">
    <citation type="submission" date="2021-02" db="EMBL/GenBank/DDBJ databases">
        <authorList>
            <person name="Dougan E. K."/>
            <person name="Rhodes N."/>
            <person name="Thang M."/>
            <person name="Chan C."/>
        </authorList>
    </citation>
    <scope>NUCLEOTIDE SEQUENCE</scope>
</reference>
<evidence type="ECO:0000313" key="4">
    <source>
        <dbReference type="Proteomes" id="UP000604046"/>
    </source>
</evidence>
<gene>
    <name evidence="3" type="primary">SNF1</name>
    <name evidence="3" type="ORF">SNAT2548_LOCUS4402</name>
</gene>
<evidence type="ECO:0000256" key="1">
    <source>
        <dbReference type="SAM" id="Coils"/>
    </source>
</evidence>
<feature type="coiled-coil region" evidence="1">
    <location>
        <begin position="102"/>
        <end position="136"/>
    </location>
</feature>
<evidence type="ECO:0000256" key="2">
    <source>
        <dbReference type="SAM" id="MobiDB-lite"/>
    </source>
</evidence>
<feature type="coiled-coil region" evidence="1">
    <location>
        <begin position="499"/>
        <end position="544"/>
    </location>
</feature>
<keyword evidence="1" id="KW-0175">Coiled coil</keyword>
<feature type="coiled-coil region" evidence="1">
    <location>
        <begin position="628"/>
        <end position="694"/>
    </location>
</feature>